<sequence>MSENKPFPAHSRVSGPIGTLRGGLYALARRNAEADPDGACILHGATVVRHGELAERAARLAAGLAARGLGKGGRLAVLSRKTPAAVTAFLAAAACGGVFFPLDPNQPPPVLRAVLDRLAPAVVCVAAEFLPLLENLTGGKPPFALVVMDRGDAAGAAVPAGLSDFEALCAGPFPVALPDVGPDDPVYLNFTSGTTGAPKGAVTTLCNLIANTEASVAAFALTPEDVHLCLMPAFVHPHETLMRPLFLGGRLVLCDRVAAKAVAGACARHKVTALMAVAAIYETLLRLPAGSENPLATVRVAESGGMHVPSALASGLLERYCLPILPVWGSTETTGVGLANRPGEGHAACRLGRPVPGYVARVVREDGSEADCGEPGELVMSGPGVCPGYFGEEARPEFRLYGGRFHTGDIVRREPDGAFYFAGRQSMLLKVGGMKVFPVEIEEALRTHPDVAECIVIPEADALRGEVAKAVVVPRAGTELSPAGLRQYLSGRLHRMKMPRVIEVREALPRTPGGKIAWRALVSP</sequence>
<dbReference type="InterPro" id="IPR020845">
    <property type="entry name" value="AMP-binding_CS"/>
</dbReference>
<dbReference type="PANTHER" id="PTHR43767">
    <property type="entry name" value="LONG-CHAIN-FATTY-ACID--COA LIGASE"/>
    <property type="match status" value="1"/>
</dbReference>
<dbReference type="eggNOG" id="COG0318">
    <property type="taxonomic scope" value="Bacteria"/>
</dbReference>
<dbReference type="AlphaFoldDB" id="E1K2I7"/>
<dbReference type="Gene3D" id="3.30.300.30">
    <property type="match status" value="1"/>
</dbReference>
<proteinExistence type="predicted"/>
<dbReference type="InterPro" id="IPR042099">
    <property type="entry name" value="ANL_N_sf"/>
</dbReference>
<dbReference type="EMBL" id="AECZ01000060">
    <property type="protein sequence ID" value="EFL49170.1"/>
    <property type="molecule type" value="Genomic_DNA"/>
</dbReference>
<evidence type="ECO:0000313" key="4">
    <source>
        <dbReference type="Proteomes" id="UP000006250"/>
    </source>
</evidence>
<comment type="caution">
    <text evidence="3">The sequence shown here is derived from an EMBL/GenBank/DDBJ whole genome shotgun (WGS) entry which is preliminary data.</text>
</comment>
<dbReference type="CDD" id="cd04433">
    <property type="entry name" value="AFD_class_I"/>
    <property type="match status" value="1"/>
</dbReference>
<protein>
    <submittedName>
        <fullName evidence="3">AMP-dependent synthetase and ligase</fullName>
    </submittedName>
</protein>
<dbReference type="Pfam" id="PF13193">
    <property type="entry name" value="AMP-binding_C"/>
    <property type="match status" value="1"/>
</dbReference>
<dbReference type="OrthoDB" id="9801302at2"/>
<evidence type="ECO:0000259" key="2">
    <source>
        <dbReference type="Pfam" id="PF13193"/>
    </source>
</evidence>
<feature type="domain" description="AMP-binding enzyme C-terminal" evidence="2">
    <location>
        <begin position="440"/>
        <end position="515"/>
    </location>
</feature>
<keyword evidence="4" id="KW-1185">Reference proteome</keyword>
<dbReference type="RefSeq" id="WP_005997116.1">
    <property type="nucleotide sequence ID" value="NZ_AECZ01000060.1"/>
</dbReference>
<keyword evidence="3" id="KW-0436">Ligase</keyword>
<evidence type="ECO:0000259" key="1">
    <source>
        <dbReference type="Pfam" id="PF00501"/>
    </source>
</evidence>
<dbReference type="Pfam" id="PF00501">
    <property type="entry name" value="AMP-binding"/>
    <property type="match status" value="1"/>
</dbReference>
<gene>
    <name evidence="3" type="ORF">DesfrDRAFT_4087</name>
</gene>
<dbReference type="InterPro" id="IPR025110">
    <property type="entry name" value="AMP-bd_C"/>
</dbReference>
<dbReference type="PANTHER" id="PTHR43767:SF10">
    <property type="entry name" value="SURFACTIN SYNTHASE SUBUNIT 1"/>
    <property type="match status" value="1"/>
</dbReference>
<evidence type="ECO:0000313" key="3">
    <source>
        <dbReference type="EMBL" id="EFL49170.1"/>
    </source>
</evidence>
<dbReference type="InterPro" id="IPR000873">
    <property type="entry name" value="AMP-dep_synth/lig_dom"/>
</dbReference>
<reference evidence="3 4" key="1">
    <citation type="submission" date="2010-08" db="EMBL/GenBank/DDBJ databases">
        <title>The draft genome of Desulfovibrio fructosovorans JJ.</title>
        <authorList>
            <consortium name="US DOE Joint Genome Institute (JGI-PGF)"/>
            <person name="Lucas S."/>
            <person name="Copeland A."/>
            <person name="Lapidus A."/>
            <person name="Cheng J.-F."/>
            <person name="Bruce D."/>
            <person name="Goodwin L."/>
            <person name="Pitluck S."/>
            <person name="Land M.L."/>
            <person name="Hauser L."/>
            <person name="Chang Y.-J."/>
            <person name="Jeffries C."/>
            <person name="Wall J.D."/>
            <person name="Stahl D.A."/>
            <person name="Arkin A.P."/>
            <person name="Dehal P."/>
            <person name="Stolyar S.M."/>
            <person name="Hazen T.C."/>
            <person name="Woyke T.J."/>
        </authorList>
    </citation>
    <scope>NUCLEOTIDE SEQUENCE [LARGE SCALE GENOMIC DNA]</scope>
    <source>
        <strain evidence="3 4">JJ</strain>
    </source>
</reference>
<dbReference type="STRING" id="596151.DesfrDRAFT_4087"/>
<dbReference type="Proteomes" id="UP000006250">
    <property type="component" value="Unassembled WGS sequence"/>
</dbReference>
<dbReference type="InterPro" id="IPR045851">
    <property type="entry name" value="AMP-bd_C_sf"/>
</dbReference>
<dbReference type="Gene3D" id="3.40.50.12780">
    <property type="entry name" value="N-terminal domain of ligase-like"/>
    <property type="match status" value="1"/>
</dbReference>
<dbReference type="SUPFAM" id="SSF56801">
    <property type="entry name" value="Acetyl-CoA synthetase-like"/>
    <property type="match status" value="1"/>
</dbReference>
<dbReference type="InterPro" id="IPR050237">
    <property type="entry name" value="ATP-dep_AMP-bd_enzyme"/>
</dbReference>
<accession>E1K2I7</accession>
<feature type="domain" description="AMP-dependent synthetase/ligase" evidence="1">
    <location>
        <begin position="29"/>
        <end position="390"/>
    </location>
</feature>
<name>E1K2I7_SOLFR</name>
<dbReference type="GO" id="GO:0016877">
    <property type="term" value="F:ligase activity, forming carbon-sulfur bonds"/>
    <property type="evidence" value="ECO:0007669"/>
    <property type="project" value="UniProtKB-ARBA"/>
</dbReference>
<organism evidence="3 4">
    <name type="scientific">Solidesulfovibrio fructosivorans JJ]</name>
    <dbReference type="NCBI Taxonomy" id="596151"/>
    <lineage>
        <taxon>Bacteria</taxon>
        <taxon>Pseudomonadati</taxon>
        <taxon>Thermodesulfobacteriota</taxon>
        <taxon>Desulfovibrionia</taxon>
        <taxon>Desulfovibrionales</taxon>
        <taxon>Desulfovibrionaceae</taxon>
        <taxon>Solidesulfovibrio</taxon>
    </lineage>
</organism>
<dbReference type="PROSITE" id="PS00455">
    <property type="entry name" value="AMP_BINDING"/>
    <property type="match status" value="1"/>
</dbReference>